<dbReference type="GO" id="GO:0047804">
    <property type="term" value="F:cysteine-S-conjugate beta-lyase activity"/>
    <property type="evidence" value="ECO:0007669"/>
    <property type="project" value="InterPro"/>
</dbReference>
<dbReference type="InterPro" id="IPR015424">
    <property type="entry name" value="PyrdxlP-dep_Trfase"/>
</dbReference>
<comment type="caution">
    <text evidence="9">The sequence shown here is derived from an EMBL/GenBank/DDBJ whole genome shotgun (WGS) entry which is preliminary data.</text>
</comment>
<dbReference type="Gene3D" id="3.90.1150.10">
    <property type="entry name" value="Aspartate Aminotransferase, domain 1"/>
    <property type="match status" value="1"/>
</dbReference>
<keyword evidence="4 9" id="KW-0456">Lyase</keyword>
<dbReference type="GO" id="GO:0030170">
    <property type="term" value="F:pyridoxal phosphate binding"/>
    <property type="evidence" value="ECO:0007669"/>
    <property type="project" value="InterPro"/>
</dbReference>
<dbReference type="NCBIfam" id="TIGR01324">
    <property type="entry name" value="cysta_beta_ly_B"/>
    <property type="match status" value="1"/>
</dbReference>
<dbReference type="Pfam" id="PF01053">
    <property type="entry name" value="Cys_Met_Meta_PP"/>
    <property type="match status" value="1"/>
</dbReference>
<feature type="region of interest" description="Disordered" evidence="8">
    <location>
        <begin position="1"/>
        <end position="37"/>
    </location>
</feature>
<dbReference type="Gene3D" id="3.40.640.10">
    <property type="entry name" value="Type I PLP-dependent aspartate aminotransferase-like (Major domain)"/>
    <property type="match status" value="1"/>
</dbReference>
<dbReference type="EMBL" id="OGUS01000110">
    <property type="protein sequence ID" value="SPC12051.1"/>
    <property type="molecule type" value="Genomic_DNA"/>
</dbReference>
<proteinExistence type="inferred from homology"/>
<dbReference type="NCBIfam" id="NF005456">
    <property type="entry name" value="PRK07050.1"/>
    <property type="match status" value="1"/>
</dbReference>
<dbReference type="PANTHER" id="PTHR43500:SF1">
    <property type="entry name" value="CYSTATHIONINE BETA-LYASE-RELATED"/>
    <property type="match status" value="1"/>
</dbReference>
<dbReference type="InterPro" id="IPR000277">
    <property type="entry name" value="Cys/Met-Metab_PyrdxlP-dep_enz"/>
</dbReference>
<dbReference type="GO" id="GO:0019346">
    <property type="term" value="P:transsulfuration"/>
    <property type="evidence" value="ECO:0007669"/>
    <property type="project" value="InterPro"/>
</dbReference>
<comment type="cofactor">
    <cofactor evidence="1 7">
        <name>pyridoxal 5'-phosphate</name>
        <dbReference type="ChEBI" id="CHEBI:597326"/>
    </cofactor>
</comment>
<dbReference type="InterPro" id="IPR015422">
    <property type="entry name" value="PyrdxlP-dep_Trfase_small"/>
</dbReference>
<evidence type="ECO:0000256" key="2">
    <source>
        <dbReference type="ARBA" id="ARBA00009077"/>
    </source>
</evidence>
<evidence type="ECO:0000256" key="5">
    <source>
        <dbReference type="ARBA" id="ARBA00047517"/>
    </source>
</evidence>
<evidence type="ECO:0000256" key="4">
    <source>
        <dbReference type="ARBA" id="ARBA00023239"/>
    </source>
</evidence>
<evidence type="ECO:0000256" key="3">
    <source>
        <dbReference type="ARBA" id="ARBA00022898"/>
    </source>
</evidence>
<dbReference type="Proteomes" id="UP000256862">
    <property type="component" value="Chromosome CO2235"/>
</dbReference>
<comment type="similarity">
    <text evidence="2 7">Belongs to the trans-sulfuration enzymes family.</text>
</comment>
<evidence type="ECO:0000256" key="6">
    <source>
        <dbReference type="PIRSR" id="PIRSR001434-2"/>
    </source>
</evidence>
<reference evidence="9" key="1">
    <citation type="submission" date="2018-01" db="EMBL/GenBank/DDBJ databases">
        <authorList>
            <person name="Clerissi C."/>
        </authorList>
    </citation>
    <scope>NUCLEOTIDE SEQUENCE</scope>
    <source>
        <strain evidence="9">Cupriavidus oxalaticus LMG 2235</strain>
    </source>
</reference>
<comment type="catalytic activity">
    <reaction evidence="5">
        <text>L,L-cystathionine + H2O = L-homocysteine + pyruvate + NH4(+)</text>
        <dbReference type="Rhea" id="RHEA:13965"/>
        <dbReference type="ChEBI" id="CHEBI:15361"/>
        <dbReference type="ChEBI" id="CHEBI:15377"/>
        <dbReference type="ChEBI" id="CHEBI:28938"/>
        <dbReference type="ChEBI" id="CHEBI:58161"/>
        <dbReference type="ChEBI" id="CHEBI:58199"/>
    </reaction>
</comment>
<evidence type="ECO:0000256" key="7">
    <source>
        <dbReference type="RuleBase" id="RU362118"/>
    </source>
</evidence>
<dbReference type="PANTHER" id="PTHR43500">
    <property type="entry name" value="CYSTATHIONINE BETA-LYASE-RELATED"/>
    <property type="match status" value="1"/>
</dbReference>
<evidence type="ECO:0000256" key="1">
    <source>
        <dbReference type="ARBA" id="ARBA00001933"/>
    </source>
</evidence>
<feature type="compositionally biased region" description="Low complexity" evidence="8">
    <location>
        <begin position="7"/>
        <end position="25"/>
    </location>
</feature>
<dbReference type="SUPFAM" id="SSF53383">
    <property type="entry name" value="PLP-dependent transferases"/>
    <property type="match status" value="1"/>
</dbReference>
<feature type="modified residue" description="N6-(pyridoxal phosphate)lysine" evidence="6">
    <location>
        <position position="241"/>
    </location>
</feature>
<dbReference type="InterPro" id="IPR015421">
    <property type="entry name" value="PyrdxlP-dep_Trfase_major"/>
</dbReference>
<dbReference type="EC" id="4.4.1.8" evidence="9"/>
<dbReference type="InterPro" id="IPR006233">
    <property type="entry name" value="Cys_b_lyase_bac"/>
</dbReference>
<sequence>MPAWHRASAGQQSQAASKEFAVSDSPSDKPDKPVPRPHYLQTVAVQPELDIAPGFVSFSPATHRGSTVVFRNLAELRAQGDGATTYWRYGLHATPTSEALCQHLALIEGARHTLLLPSGLAAISLVYFALLKSGDDVLVPHNVYGPNRDHGEWLARDYGVSVRYYDPMDVAGMAAMIRPETRLIWMESPGSVTMEVADTDAIVAAAQAHGVLTAIDNTWSGGVYFRPFDKGIDISVQALTKYQSGGSDVLMGAVMTRDDALHDRLRRTRMLMGWGVSADDCHLVLRGLPSLPVRLAAHDRGAREVAEWLCQRPEVARVLHPALPDCPGHANWRRDFTGATGLFAIILRARYSRQQVDAFVEALQLFAIGWSWGGAHSLAVPYHVQGMRPAGTWPPAGWQDTGELVRLYIGLEDPRDLIADLRQAMEAKLGAG</sequence>
<keyword evidence="3 6" id="KW-0663">Pyridoxal phosphate</keyword>
<dbReference type="AlphaFoldDB" id="A0A375FX13"/>
<name>A0A375FX13_9BURK</name>
<dbReference type="PIRSF" id="PIRSF001434">
    <property type="entry name" value="CGS"/>
    <property type="match status" value="1"/>
</dbReference>
<accession>A0A375FX13</accession>
<dbReference type="GO" id="GO:0019450">
    <property type="term" value="P:L-cysteine catabolic process to pyruvate"/>
    <property type="evidence" value="ECO:0007669"/>
    <property type="project" value="TreeGrafter"/>
</dbReference>
<evidence type="ECO:0000313" key="9">
    <source>
        <dbReference type="EMBL" id="SPC12051.1"/>
    </source>
</evidence>
<organism evidence="9">
    <name type="scientific">Cupriavidus oxalaticus</name>
    <dbReference type="NCBI Taxonomy" id="96344"/>
    <lineage>
        <taxon>Bacteria</taxon>
        <taxon>Pseudomonadati</taxon>
        <taxon>Pseudomonadota</taxon>
        <taxon>Betaproteobacteria</taxon>
        <taxon>Burkholderiales</taxon>
        <taxon>Burkholderiaceae</taxon>
        <taxon>Cupriavidus</taxon>
    </lineage>
</organism>
<gene>
    <name evidence="9" type="primary">metC</name>
    <name evidence="9" type="ORF">CO2235_100071</name>
</gene>
<evidence type="ECO:0000256" key="8">
    <source>
        <dbReference type="SAM" id="MobiDB-lite"/>
    </source>
</evidence>
<protein>
    <submittedName>
        <fullName evidence="9">Cystathionine beta-lyase</fullName>
        <ecNumber evidence="9">4.4.1.8</ecNumber>
    </submittedName>
</protein>